<dbReference type="InterPro" id="IPR042121">
    <property type="entry name" value="MutL_C_regsub"/>
</dbReference>
<dbReference type="EMBL" id="BSXT01000194">
    <property type="protein sequence ID" value="GMF20369.1"/>
    <property type="molecule type" value="Genomic_DNA"/>
</dbReference>
<dbReference type="GO" id="GO:0140664">
    <property type="term" value="F:ATP-dependent DNA damage sensor activity"/>
    <property type="evidence" value="ECO:0007669"/>
    <property type="project" value="InterPro"/>
</dbReference>
<evidence type="ECO:0000256" key="1">
    <source>
        <dbReference type="SAM" id="MobiDB-lite"/>
    </source>
</evidence>
<dbReference type="AlphaFoldDB" id="A0A9W6TVM2"/>
<dbReference type="Gene3D" id="3.30.1540.20">
    <property type="entry name" value="MutL, C-terminal domain, dimerisation subdomain"/>
    <property type="match status" value="1"/>
</dbReference>
<organism evidence="3 4">
    <name type="scientific">Phytophthora fragariaefolia</name>
    <dbReference type="NCBI Taxonomy" id="1490495"/>
    <lineage>
        <taxon>Eukaryota</taxon>
        <taxon>Sar</taxon>
        <taxon>Stramenopiles</taxon>
        <taxon>Oomycota</taxon>
        <taxon>Peronosporomycetes</taxon>
        <taxon>Peronosporales</taxon>
        <taxon>Peronosporaceae</taxon>
        <taxon>Phytophthora</taxon>
    </lineage>
</organism>
<dbReference type="Gene3D" id="3.30.1370.100">
    <property type="entry name" value="MutL, C-terminal domain, regulatory subdomain"/>
    <property type="match status" value="1"/>
</dbReference>
<dbReference type="GO" id="GO:0005524">
    <property type="term" value="F:ATP binding"/>
    <property type="evidence" value="ECO:0007669"/>
    <property type="project" value="InterPro"/>
</dbReference>
<dbReference type="GO" id="GO:0006298">
    <property type="term" value="P:mismatch repair"/>
    <property type="evidence" value="ECO:0007669"/>
    <property type="project" value="InterPro"/>
</dbReference>
<dbReference type="Proteomes" id="UP001165121">
    <property type="component" value="Unassembled WGS sequence"/>
</dbReference>
<protein>
    <submittedName>
        <fullName evidence="3">Unnamed protein product</fullName>
    </submittedName>
</protein>
<accession>A0A9W6TVM2</accession>
<dbReference type="InterPro" id="IPR037198">
    <property type="entry name" value="MutL_C_sf"/>
</dbReference>
<dbReference type="Pfam" id="PF08676">
    <property type="entry name" value="MutL_C"/>
    <property type="match status" value="1"/>
</dbReference>
<dbReference type="GO" id="GO:0016887">
    <property type="term" value="F:ATP hydrolysis activity"/>
    <property type="evidence" value="ECO:0007669"/>
    <property type="project" value="InterPro"/>
</dbReference>
<dbReference type="OrthoDB" id="429932at2759"/>
<dbReference type="PANTHER" id="PTHR10073:SF47">
    <property type="entry name" value="DNA MISMATCH REPAIR PROTEIN MLH3"/>
    <property type="match status" value="1"/>
</dbReference>
<sequence length="344" mass="39301">MPWLSSKPDTYDCADALYQVTPDKTLSHPDSTFVTQPDEHEKKQSNNTLSGDESDSQAPLRRSAPLTLRSSYFDESKVDKAARRFSGHWSRMTTTPVKYLAAALQVDNVHILNTLQSIKISKSTLDGMKVIRQVDRKFVLVEADTSRGKLLLCIDQHAADERVRLEKMETDMFGRHGAQRRVETRRHEPPLVLRMNPNEREMLRYHEKMIKLWGFDFEVASSGLGALPYARERLGIEEEELVLLHDTPRVEKRFANGDDFREFIQILGSAGKRSIHSSIRPPVITRLLHSRACRSAIMFGDRLSIGQCRDLVEELKKCQLPFQCAHGRPSVVPLAEIQRSRPEN</sequence>
<dbReference type="SUPFAM" id="SSF118116">
    <property type="entry name" value="DNA mismatch repair protein MutL"/>
    <property type="match status" value="1"/>
</dbReference>
<proteinExistence type="predicted"/>
<dbReference type="GO" id="GO:0032300">
    <property type="term" value="C:mismatch repair complex"/>
    <property type="evidence" value="ECO:0007669"/>
    <property type="project" value="InterPro"/>
</dbReference>
<keyword evidence="4" id="KW-1185">Reference proteome</keyword>
<evidence type="ECO:0000313" key="3">
    <source>
        <dbReference type="EMBL" id="GMF20369.1"/>
    </source>
</evidence>
<dbReference type="InterPro" id="IPR014790">
    <property type="entry name" value="MutL_C"/>
</dbReference>
<feature type="domain" description="MutL C-terminal dimerisation" evidence="2">
    <location>
        <begin position="130"/>
        <end position="303"/>
    </location>
</feature>
<feature type="compositionally biased region" description="Polar residues" evidence="1">
    <location>
        <begin position="22"/>
        <end position="35"/>
    </location>
</feature>
<dbReference type="SMART" id="SM00853">
    <property type="entry name" value="MutL_C"/>
    <property type="match status" value="1"/>
</dbReference>
<name>A0A9W6TVM2_9STRA</name>
<dbReference type="InterPro" id="IPR042120">
    <property type="entry name" value="MutL_C_dimsub"/>
</dbReference>
<gene>
    <name evidence="3" type="ORF">Pfra01_000240400</name>
</gene>
<evidence type="ECO:0000313" key="4">
    <source>
        <dbReference type="Proteomes" id="UP001165121"/>
    </source>
</evidence>
<evidence type="ECO:0000259" key="2">
    <source>
        <dbReference type="SMART" id="SM00853"/>
    </source>
</evidence>
<comment type="caution">
    <text evidence="3">The sequence shown here is derived from an EMBL/GenBank/DDBJ whole genome shotgun (WGS) entry which is preliminary data.</text>
</comment>
<reference evidence="3" key="1">
    <citation type="submission" date="2023-04" db="EMBL/GenBank/DDBJ databases">
        <title>Phytophthora fragariaefolia NBRC 109709.</title>
        <authorList>
            <person name="Ichikawa N."/>
            <person name="Sato H."/>
            <person name="Tonouchi N."/>
        </authorList>
    </citation>
    <scope>NUCLEOTIDE SEQUENCE</scope>
    <source>
        <strain evidence="3">NBRC 109709</strain>
    </source>
</reference>
<feature type="region of interest" description="Disordered" evidence="1">
    <location>
        <begin position="22"/>
        <end position="61"/>
    </location>
</feature>
<dbReference type="PANTHER" id="PTHR10073">
    <property type="entry name" value="DNA MISMATCH REPAIR PROTEIN MLH, PMS, MUTL"/>
    <property type="match status" value="1"/>
</dbReference>
<dbReference type="InterPro" id="IPR038973">
    <property type="entry name" value="MutL/Mlh/Pms-like"/>
</dbReference>